<dbReference type="Pfam" id="PF08276">
    <property type="entry name" value="PAN_2"/>
    <property type="match status" value="1"/>
</dbReference>
<dbReference type="InterPro" id="IPR003609">
    <property type="entry name" value="Pan_app"/>
</dbReference>
<keyword evidence="7 15" id="KW-0547">Nucleotide-binding</keyword>
<evidence type="ECO:0000259" key="19">
    <source>
        <dbReference type="PROSITE" id="PS50011"/>
    </source>
</evidence>
<dbReference type="InterPro" id="IPR024171">
    <property type="entry name" value="SRK-like_kinase"/>
</dbReference>
<dbReference type="CDD" id="cd14066">
    <property type="entry name" value="STKc_IRAK"/>
    <property type="match status" value="1"/>
</dbReference>
<evidence type="ECO:0000256" key="15">
    <source>
        <dbReference type="PIRNR" id="PIRNR000641"/>
    </source>
</evidence>
<keyword evidence="11" id="KW-0675">Receptor</keyword>
<dbReference type="SMART" id="SM00220">
    <property type="entry name" value="S_TKc"/>
    <property type="match status" value="1"/>
</dbReference>
<reference evidence="22" key="1">
    <citation type="submission" date="2015-04" db="UniProtKB">
        <authorList>
            <consortium name="EnsemblPlants"/>
        </authorList>
    </citation>
    <scope>IDENTIFICATION</scope>
</reference>
<evidence type="ECO:0000313" key="23">
    <source>
        <dbReference type="Proteomes" id="UP000026961"/>
    </source>
</evidence>
<dbReference type="SMART" id="SM00108">
    <property type="entry name" value="B_lectin"/>
    <property type="match status" value="1"/>
</dbReference>
<dbReference type="Gene3D" id="1.10.510.10">
    <property type="entry name" value="Transferase(Phosphotransferase) domain 1"/>
    <property type="match status" value="1"/>
</dbReference>
<dbReference type="SUPFAM" id="SSF56112">
    <property type="entry name" value="Protein kinase-like (PK-like)"/>
    <property type="match status" value="1"/>
</dbReference>
<dbReference type="InterPro" id="IPR001245">
    <property type="entry name" value="Ser-Thr/Tyr_kinase_cat_dom"/>
</dbReference>
<keyword evidence="17" id="KW-0812">Transmembrane</keyword>
<keyword evidence="17" id="KW-1133">Transmembrane helix</keyword>
<evidence type="ECO:0000313" key="22">
    <source>
        <dbReference type="EnsemblPlants" id="OGLUM09G19390.1"/>
    </source>
</evidence>
<comment type="catalytic activity">
    <reaction evidence="14 15">
        <text>L-seryl-[protein] + ATP = O-phospho-L-seryl-[protein] + ADP + H(+)</text>
        <dbReference type="Rhea" id="RHEA:17989"/>
        <dbReference type="Rhea" id="RHEA-COMP:9863"/>
        <dbReference type="Rhea" id="RHEA-COMP:11604"/>
        <dbReference type="ChEBI" id="CHEBI:15378"/>
        <dbReference type="ChEBI" id="CHEBI:29999"/>
        <dbReference type="ChEBI" id="CHEBI:30616"/>
        <dbReference type="ChEBI" id="CHEBI:83421"/>
        <dbReference type="ChEBI" id="CHEBI:456216"/>
        <dbReference type="EC" id="2.7.11.1"/>
    </reaction>
</comment>
<dbReference type="SMART" id="SM00473">
    <property type="entry name" value="PAN_AP"/>
    <property type="match status" value="1"/>
</dbReference>
<keyword evidence="6 18" id="KW-0732">Signal</keyword>
<accession>A0A0E0B678</accession>
<evidence type="ECO:0000256" key="13">
    <source>
        <dbReference type="ARBA" id="ARBA00047899"/>
    </source>
</evidence>
<protein>
    <recommendedName>
        <fullName evidence="15">Receptor-like serine/threonine-protein kinase</fullName>
        <ecNumber evidence="15">2.7.11.1</ecNumber>
    </recommendedName>
</protein>
<keyword evidence="8 15" id="KW-0418">Kinase</keyword>
<organism evidence="22">
    <name type="scientific">Oryza glumipatula</name>
    <dbReference type="NCBI Taxonomy" id="40148"/>
    <lineage>
        <taxon>Eukaryota</taxon>
        <taxon>Viridiplantae</taxon>
        <taxon>Streptophyta</taxon>
        <taxon>Embryophyta</taxon>
        <taxon>Tracheophyta</taxon>
        <taxon>Spermatophyta</taxon>
        <taxon>Magnoliopsida</taxon>
        <taxon>Liliopsida</taxon>
        <taxon>Poales</taxon>
        <taxon>Poaceae</taxon>
        <taxon>BOP clade</taxon>
        <taxon>Oryzoideae</taxon>
        <taxon>Oryzeae</taxon>
        <taxon>Oryzinae</taxon>
        <taxon>Oryza</taxon>
    </lineage>
</organism>
<dbReference type="InterPro" id="IPR017441">
    <property type="entry name" value="Protein_kinase_ATP_BS"/>
</dbReference>
<dbReference type="eggNOG" id="ENOG502SGW3">
    <property type="taxonomic scope" value="Eukaryota"/>
</dbReference>
<dbReference type="Pfam" id="PF07714">
    <property type="entry name" value="PK_Tyr_Ser-Thr"/>
    <property type="match status" value="1"/>
</dbReference>
<evidence type="ECO:0000256" key="3">
    <source>
        <dbReference type="ARBA" id="ARBA00022527"/>
    </source>
</evidence>
<feature type="domain" description="Bulb-type lectin" evidence="20">
    <location>
        <begin position="27"/>
        <end position="154"/>
    </location>
</feature>
<evidence type="ECO:0000256" key="18">
    <source>
        <dbReference type="SAM" id="SignalP"/>
    </source>
</evidence>
<evidence type="ECO:0000259" key="21">
    <source>
        <dbReference type="PROSITE" id="PS50948"/>
    </source>
</evidence>
<dbReference type="Proteomes" id="UP000026961">
    <property type="component" value="Chromosome 9"/>
</dbReference>
<evidence type="ECO:0000256" key="10">
    <source>
        <dbReference type="ARBA" id="ARBA00023157"/>
    </source>
</evidence>
<evidence type="ECO:0000256" key="1">
    <source>
        <dbReference type="ARBA" id="ARBA00004251"/>
    </source>
</evidence>
<evidence type="ECO:0000256" key="17">
    <source>
        <dbReference type="SAM" id="Phobius"/>
    </source>
</evidence>
<feature type="transmembrane region" description="Helical" evidence="17">
    <location>
        <begin position="437"/>
        <end position="456"/>
    </location>
</feature>
<evidence type="ECO:0000256" key="6">
    <source>
        <dbReference type="ARBA" id="ARBA00022729"/>
    </source>
</evidence>
<keyword evidence="17" id="KW-0472">Membrane</keyword>
<evidence type="ECO:0000256" key="14">
    <source>
        <dbReference type="ARBA" id="ARBA00048679"/>
    </source>
</evidence>
<evidence type="ECO:0000256" key="12">
    <source>
        <dbReference type="ARBA" id="ARBA00023180"/>
    </source>
</evidence>
<dbReference type="FunFam" id="2.90.10.10:FF:000019">
    <property type="entry name" value="Serine/threonine-protein kinase"/>
    <property type="match status" value="1"/>
</dbReference>
<dbReference type="CDD" id="cd01098">
    <property type="entry name" value="PAN_AP_plant"/>
    <property type="match status" value="1"/>
</dbReference>
<keyword evidence="2" id="KW-1003">Cell membrane</keyword>
<evidence type="ECO:0000256" key="4">
    <source>
        <dbReference type="ARBA" id="ARBA00022536"/>
    </source>
</evidence>
<comment type="similarity">
    <text evidence="15">Belongs to the protein kinase superfamily. Ser/Thr protein kinase family.</text>
</comment>
<dbReference type="Pfam" id="PF00954">
    <property type="entry name" value="S_locus_glycop"/>
    <property type="match status" value="1"/>
</dbReference>
<keyword evidence="5 15" id="KW-0808">Transferase</keyword>
<dbReference type="HOGENOM" id="CLU_000288_116_4_1"/>
<dbReference type="PROSITE" id="PS50011">
    <property type="entry name" value="PROTEIN_KINASE_DOM"/>
    <property type="match status" value="1"/>
</dbReference>
<dbReference type="InterPro" id="IPR036426">
    <property type="entry name" value="Bulb-type_lectin_dom_sf"/>
</dbReference>
<dbReference type="GO" id="GO:0004674">
    <property type="term" value="F:protein serine/threonine kinase activity"/>
    <property type="evidence" value="ECO:0007669"/>
    <property type="project" value="UniProtKB-KW"/>
</dbReference>
<dbReference type="Gramene" id="OGLUM09G19390.1">
    <property type="protein sequence ID" value="OGLUM09G19390.1"/>
    <property type="gene ID" value="OGLUM09G19390"/>
</dbReference>
<dbReference type="Gene3D" id="3.30.200.20">
    <property type="entry name" value="Phosphorylase Kinase, domain 1"/>
    <property type="match status" value="1"/>
</dbReference>
<dbReference type="GO" id="GO:0005524">
    <property type="term" value="F:ATP binding"/>
    <property type="evidence" value="ECO:0007669"/>
    <property type="project" value="UniProtKB-UniRule"/>
</dbReference>
<evidence type="ECO:0000256" key="7">
    <source>
        <dbReference type="ARBA" id="ARBA00022741"/>
    </source>
</evidence>
<dbReference type="PROSITE" id="PS50948">
    <property type="entry name" value="PAN"/>
    <property type="match status" value="1"/>
</dbReference>
<dbReference type="CDD" id="cd00028">
    <property type="entry name" value="B_lectin"/>
    <property type="match status" value="1"/>
</dbReference>
<dbReference type="EC" id="2.7.11.1" evidence="15"/>
<dbReference type="Pfam" id="PF01453">
    <property type="entry name" value="B_lectin"/>
    <property type="match status" value="1"/>
</dbReference>
<evidence type="ECO:0000256" key="11">
    <source>
        <dbReference type="ARBA" id="ARBA00023170"/>
    </source>
</evidence>
<evidence type="ECO:0000256" key="16">
    <source>
        <dbReference type="PROSITE-ProRule" id="PRU10141"/>
    </source>
</evidence>
<dbReference type="PROSITE" id="PS00108">
    <property type="entry name" value="PROTEIN_KINASE_ST"/>
    <property type="match status" value="1"/>
</dbReference>
<dbReference type="PANTHER" id="PTHR27002">
    <property type="entry name" value="RECEPTOR-LIKE SERINE/THREONINE-PROTEIN KINASE SD1-8"/>
    <property type="match status" value="1"/>
</dbReference>
<keyword evidence="9 15" id="KW-0067">ATP-binding</keyword>
<dbReference type="PANTHER" id="PTHR27002:SF1095">
    <property type="entry name" value="G-TYPE LECTIN S-RECEPTOR-LIKE SERINE_THREONINE-PROTEIN KINASE RKS1"/>
    <property type="match status" value="1"/>
</dbReference>
<dbReference type="InterPro" id="IPR011009">
    <property type="entry name" value="Kinase-like_dom_sf"/>
</dbReference>
<keyword evidence="3 15" id="KW-0723">Serine/threonine-protein kinase</keyword>
<dbReference type="InterPro" id="IPR000719">
    <property type="entry name" value="Prot_kinase_dom"/>
</dbReference>
<evidence type="ECO:0000256" key="5">
    <source>
        <dbReference type="ARBA" id="ARBA00022679"/>
    </source>
</evidence>
<evidence type="ECO:0000256" key="9">
    <source>
        <dbReference type="ARBA" id="ARBA00022840"/>
    </source>
</evidence>
<keyword evidence="10" id="KW-1015">Disulfide bond</keyword>
<feature type="chain" id="PRO_5002354366" description="Receptor-like serine/threonine-protein kinase" evidence="18">
    <location>
        <begin position="27"/>
        <end position="824"/>
    </location>
</feature>
<evidence type="ECO:0000256" key="2">
    <source>
        <dbReference type="ARBA" id="ARBA00022475"/>
    </source>
</evidence>
<dbReference type="PROSITE" id="PS00107">
    <property type="entry name" value="PROTEIN_KINASE_ATP"/>
    <property type="match status" value="1"/>
</dbReference>
<dbReference type="AlphaFoldDB" id="A0A0E0B678"/>
<feature type="binding site" evidence="16">
    <location>
        <position position="535"/>
    </location>
    <ligand>
        <name>ATP</name>
        <dbReference type="ChEBI" id="CHEBI:30616"/>
    </ligand>
</feature>
<dbReference type="GO" id="GO:0051707">
    <property type="term" value="P:response to other organism"/>
    <property type="evidence" value="ECO:0007669"/>
    <property type="project" value="UniProtKB-ARBA"/>
</dbReference>
<dbReference type="GO" id="GO:0106310">
    <property type="term" value="F:protein serine kinase activity"/>
    <property type="evidence" value="ECO:0007669"/>
    <property type="project" value="RHEA"/>
</dbReference>
<dbReference type="Gene3D" id="2.90.10.10">
    <property type="entry name" value="Bulb-type lectin domain"/>
    <property type="match status" value="1"/>
</dbReference>
<feature type="domain" description="Protein kinase" evidence="19">
    <location>
        <begin position="508"/>
        <end position="786"/>
    </location>
</feature>
<keyword evidence="23" id="KW-1185">Reference proteome</keyword>
<sequence>MDRSDAFTYIIVSVVVLLLLPPPCSSDDRLVPGKPLTSDATVVSDGGAFAMGFFSPSNSTPDKLYLGIWYNDIPVRTVVWVANQETPVTNGTTLSLTESSDLVVSDADGRVRWTANVTGGAAGAGNGNTTAVLMNTGNLVVRSPNGTALWQSFEHPTDSFLPGMKLRMTYSTRASDRLVSWRGPADPSPGSFSYGGDTDTLLQVFMWNGTRPVMRDGPWTGDVVDGQYQTNSTAINYLAILSRDDEVSIEFAVPASAPHTRYALTYAGEYQLQRWSAASSAWSVLQEWPTGCGRYGHCGANGYCDNTAAPVPTCRCLAGFEPAASAGCRRTVAVRCGDGFLAVEGMKPPDKFVRVANVATLEACAAECSGNCSCVAYAYANLSSSRSRGDTTRCLVWSGDLIDTAKVGLGSGHSDTLYLRIAGLDTGGTAKSDAVKIVLPVLACILTVLCISFAWLKIKGKRRNRQKHRELILDVTSTSDDVGKRNLVQDFEFLSVKFEDIALATHNFSEAYKIGEGGFGKVYKAMIGGQEVAVKRLSKDSQQGTEEFRNEVILIAKLQHRNLVRLLGCCVERDEKLLIYEYLPNKGLDATLFDGSRKPKLDWTMRFNIIKGVARGLLYLHQDSRLTIIHRDLKASNVLLDAEMRPKIADFGMARIFCDNQQNANTRRVVGTYGYMAPEYAMEGIFSTKSDVYSFGVLLLEVITGIRRSSTSNIMDFPNLIIYAWNMWKEGKTKDLADSLIIDSCLLDEVLLCIHVALLCVQENPNDRPLMSSTVFILENGSSTALPAPSRPAYFAYRSDESEQSRENIQNSMNTFTLTNIEGR</sequence>
<dbReference type="SUPFAM" id="SSF51110">
    <property type="entry name" value="alpha-D-mannose-specific plant lectins"/>
    <property type="match status" value="1"/>
</dbReference>
<dbReference type="GO" id="GO:0005886">
    <property type="term" value="C:plasma membrane"/>
    <property type="evidence" value="ECO:0007669"/>
    <property type="project" value="UniProtKB-SubCell"/>
</dbReference>
<name>A0A0E0B678_9ORYZ</name>
<keyword evidence="4" id="KW-0245">EGF-like domain</keyword>
<evidence type="ECO:0000259" key="20">
    <source>
        <dbReference type="PROSITE" id="PS50927"/>
    </source>
</evidence>
<comment type="subcellular location">
    <subcellularLocation>
        <location evidence="1">Cell membrane</location>
        <topology evidence="1">Single-pass type I membrane protein</topology>
    </subcellularLocation>
</comment>
<dbReference type="PROSITE" id="PS50927">
    <property type="entry name" value="BULB_LECTIN"/>
    <property type="match status" value="1"/>
</dbReference>
<feature type="signal peptide" evidence="18">
    <location>
        <begin position="1"/>
        <end position="26"/>
    </location>
</feature>
<dbReference type="GO" id="GO:0048544">
    <property type="term" value="P:recognition of pollen"/>
    <property type="evidence" value="ECO:0007669"/>
    <property type="project" value="InterPro"/>
</dbReference>
<feature type="domain" description="Apple" evidence="21">
    <location>
        <begin position="336"/>
        <end position="422"/>
    </location>
</feature>
<proteinExistence type="inferred from homology"/>
<dbReference type="STRING" id="40148.A0A0E0B678"/>
<dbReference type="FunFam" id="1.10.510.10:FF:000060">
    <property type="entry name" value="G-type lectin S-receptor-like serine/threonine-protein kinase"/>
    <property type="match status" value="1"/>
</dbReference>
<dbReference type="InterPro" id="IPR008271">
    <property type="entry name" value="Ser/Thr_kinase_AS"/>
</dbReference>
<keyword evidence="12" id="KW-0325">Glycoprotein</keyword>
<comment type="catalytic activity">
    <reaction evidence="13 15">
        <text>L-threonyl-[protein] + ATP = O-phospho-L-threonyl-[protein] + ADP + H(+)</text>
        <dbReference type="Rhea" id="RHEA:46608"/>
        <dbReference type="Rhea" id="RHEA-COMP:11060"/>
        <dbReference type="Rhea" id="RHEA-COMP:11605"/>
        <dbReference type="ChEBI" id="CHEBI:15378"/>
        <dbReference type="ChEBI" id="CHEBI:30013"/>
        <dbReference type="ChEBI" id="CHEBI:30616"/>
        <dbReference type="ChEBI" id="CHEBI:61977"/>
        <dbReference type="ChEBI" id="CHEBI:456216"/>
        <dbReference type="EC" id="2.7.11.1"/>
    </reaction>
</comment>
<dbReference type="EnsemblPlants" id="OGLUM09G19390.1">
    <property type="protein sequence ID" value="OGLUM09G19390.1"/>
    <property type="gene ID" value="OGLUM09G19390"/>
</dbReference>
<reference evidence="22" key="2">
    <citation type="submission" date="2018-05" db="EMBL/GenBank/DDBJ databases">
        <title>OgluRS3 (Oryza glumaepatula Reference Sequence Version 3).</title>
        <authorList>
            <person name="Zhang J."/>
            <person name="Kudrna D."/>
            <person name="Lee S."/>
            <person name="Talag J."/>
            <person name="Welchert J."/>
            <person name="Wing R.A."/>
        </authorList>
    </citation>
    <scope>NUCLEOTIDE SEQUENCE [LARGE SCALE GENOMIC DNA]</scope>
</reference>
<dbReference type="InterPro" id="IPR001480">
    <property type="entry name" value="Bulb-type_lectin_dom"/>
</dbReference>
<dbReference type="PIRSF" id="PIRSF000641">
    <property type="entry name" value="SRK"/>
    <property type="match status" value="1"/>
</dbReference>
<dbReference type="InterPro" id="IPR000858">
    <property type="entry name" value="S_locus_glycoprot_dom"/>
</dbReference>
<dbReference type="FunFam" id="3.30.200.20:FF:000402">
    <property type="entry name" value="Serine/threonine-protein kinase"/>
    <property type="match status" value="1"/>
</dbReference>
<evidence type="ECO:0000256" key="8">
    <source>
        <dbReference type="ARBA" id="ARBA00022777"/>
    </source>
</evidence>